<evidence type="ECO:0000313" key="2">
    <source>
        <dbReference type="EMBL" id="SHL53578.1"/>
    </source>
</evidence>
<gene>
    <name evidence="1" type="ORF">BBH99_02565</name>
    <name evidence="2" type="ORF">SAMN05444407_104350</name>
</gene>
<organism evidence="2 4">
    <name type="scientific">Chryseobacterium contaminans</name>
    <dbReference type="NCBI Taxonomy" id="1423959"/>
    <lineage>
        <taxon>Bacteria</taxon>
        <taxon>Pseudomonadati</taxon>
        <taxon>Bacteroidota</taxon>
        <taxon>Flavobacteriia</taxon>
        <taxon>Flavobacteriales</taxon>
        <taxon>Weeksellaceae</taxon>
        <taxon>Chryseobacterium group</taxon>
        <taxon>Chryseobacterium</taxon>
    </lineage>
</organism>
<dbReference type="Proteomes" id="UP000093508">
    <property type="component" value="Unassembled WGS sequence"/>
</dbReference>
<dbReference type="EMBL" id="MAYF01000323">
    <property type="protein sequence ID" value="OCA76615.1"/>
    <property type="molecule type" value="Genomic_DNA"/>
</dbReference>
<protein>
    <recommendedName>
        <fullName evidence="5">C1q domain-containing protein</fullName>
    </recommendedName>
</protein>
<dbReference type="AlphaFoldDB" id="A0A1M7BEX6"/>
<reference evidence="2 4" key="2">
    <citation type="submission" date="2016-11" db="EMBL/GenBank/DDBJ databases">
        <authorList>
            <person name="Jaros S."/>
            <person name="Januszkiewicz K."/>
            <person name="Wedrychowicz H."/>
        </authorList>
    </citation>
    <scope>NUCLEOTIDE SEQUENCE [LARGE SCALE GENOMIC DNA]</scope>
    <source>
        <strain evidence="2 4">DSM 27621</strain>
    </source>
</reference>
<dbReference type="EMBL" id="FRBM01000004">
    <property type="protein sequence ID" value="SHL53578.1"/>
    <property type="molecule type" value="Genomic_DNA"/>
</dbReference>
<sequence length="480" mass="49729">MQLFRFAEIFETMKAKSIFTALVLGSVSMINGQVGINTQSPNATLDVVGKPIDATSLDGIIAPRISGDNLSLKTYTSSQTGALVYVTSAAGTPSGQTVDVTTVGYYYFNGDPTINKWIKITTGSGAVSSGWALTGNSGTVSGTHFLGTTDDQDLIFKRNSIQGGWLGNPSVSVSKFGNTAFGTGALPFSSVTGTQNTAFGMNAGSGITTGSNNIVIGAGTQAVSNTSNNQLNIGNAIFGTGLSGTLAAPAGYIGIGTNNPNRKLEVNAADTSNSPAPIRVTNLATLPDGTSTYGLVINPATGDVYANNIQSVAGQIIRLGINATSYNSESGLRFNLNSNDTQMGTAPNLAPNYINKIIGSTISTGVAVPAGTGAPARTTDRILLPIGVYRVTVRLVYSGIGSTFFIKSIVNGSEYSLIRVTGSSSVTTALYEDFINITDTAQYLDFTIAPESFGTLTVIDRVAAGTGQSYRSVILVERLR</sequence>
<name>A0A1M7BEX6_9FLAO</name>
<dbReference type="STRING" id="1423959.SAMN05444407_104350"/>
<evidence type="ECO:0000313" key="1">
    <source>
        <dbReference type="EMBL" id="OCA76615.1"/>
    </source>
</evidence>
<evidence type="ECO:0000313" key="4">
    <source>
        <dbReference type="Proteomes" id="UP000184069"/>
    </source>
</evidence>
<accession>A0A1M7BEX6</accession>
<keyword evidence="3" id="KW-1185">Reference proteome</keyword>
<dbReference type="OrthoDB" id="1242646at2"/>
<evidence type="ECO:0000313" key="3">
    <source>
        <dbReference type="Proteomes" id="UP000093508"/>
    </source>
</evidence>
<reference evidence="1 3" key="1">
    <citation type="submission" date="2016-07" db="EMBL/GenBank/DDBJ databases">
        <authorList>
            <person name="Jeong J.-J."/>
            <person name="Kim D.W."/>
            <person name="Sang M.K."/>
            <person name="Choi I.-G."/>
            <person name="Kim K.D."/>
        </authorList>
    </citation>
    <scope>NUCLEOTIDE SEQUENCE [LARGE SCALE GENOMIC DNA]</scope>
    <source>
        <strain evidence="1 3">C-26</strain>
    </source>
</reference>
<dbReference type="Proteomes" id="UP000184069">
    <property type="component" value="Unassembled WGS sequence"/>
</dbReference>
<evidence type="ECO:0008006" key="5">
    <source>
        <dbReference type="Google" id="ProtNLM"/>
    </source>
</evidence>
<proteinExistence type="predicted"/>
<dbReference type="RefSeq" id="WP_066698618.1">
    <property type="nucleotide sequence ID" value="NZ_FRBM01000004.1"/>
</dbReference>